<name>A0A3G6J251_9CORY</name>
<sequence length="455" mass="49161">MRNGSRDRAHCPTKLDLMPNAPALQALLLNARALSIGGTLLPGLIFASMALSHPGEVHYLLPLVLFFTAFHTAPFASRAFGYMHQPLGTARLGASGAVVACLLLVLSVLLTPSGSVFWDLGAMLLGLTVGLYSPALTTLTSGSGWSSRPEWHVDVWLLCLGVCVMLLRQLHPMSGWILLLGVYAAALWGLAQLHPPKVGEKVAELYQHREGSRLHILTMLTMMGFGFTVRLTRQTAVIWVLIGGVFAFALLAVLERTLRTRSMPAYMRAGIWFAALRNYGWVFPMLCCIAMNRQDLLLGAVACYIAGALIGPILARRHIQWSHALILTLIGVGLIIPGCGTWWMVPGVMLTMIGAFTGKALFRDGLNRDPQIPSSERFMVMARCEGFGAVAQQWIVLGILALGSFGLSKHPGTAVSAYVWHTGISQELAAIYQLSSAVALLIAAATTLLIKRKAA</sequence>
<feature type="transmembrane region" description="Helical" evidence="1">
    <location>
        <begin position="296"/>
        <end position="315"/>
    </location>
</feature>
<feature type="transmembrane region" description="Helical" evidence="1">
    <location>
        <begin position="237"/>
        <end position="254"/>
    </location>
</feature>
<keyword evidence="1" id="KW-0472">Membrane</keyword>
<evidence type="ECO:0000313" key="3">
    <source>
        <dbReference type="Proteomes" id="UP000271587"/>
    </source>
</evidence>
<reference evidence="2 3" key="1">
    <citation type="submission" date="2018-11" db="EMBL/GenBank/DDBJ databases">
        <authorList>
            <person name="Kleinhagauer T."/>
            <person name="Glaeser S.P."/>
            <person name="Spergser J."/>
            <person name="Ruckert C."/>
            <person name="Kaempfer P."/>
            <person name="Busse H.-J."/>
        </authorList>
    </citation>
    <scope>NUCLEOTIDE SEQUENCE [LARGE SCALE GENOMIC DNA]</scope>
    <source>
        <strain evidence="2 3">W8</strain>
    </source>
</reference>
<feature type="transmembrane region" description="Helical" evidence="1">
    <location>
        <begin position="214"/>
        <end position="231"/>
    </location>
</feature>
<keyword evidence="3" id="KW-1185">Reference proteome</keyword>
<keyword evidence="1" id="KW-0812">Transmembrane</keyword>
<dbReference type="AlphaFoldDB" id="A0A3G6J251"/>
<dbReference type="KEGG" id="cgk:CGERO_03645"/>
<evidence type="ECO:0000256" key="1">
    <source>
        <dbReference type="SAM" id="Phobius"/>
    </source>
</evidence>
<feature type="transmembrane region" description="Helical" evidence="1">
    <location>
        <begin position="33"/>
        <end position="53"/>
    </location>
</feature>
<gene>
    <name evidence="2" type="ORF">CGERO_03645</name>
</gene>
<organism evidence="2 3">
    <name type="scientific">Corynebacterium gerontici</name>
    <dbReference type="NCBI Taxonomy" id="2079234"/>
    <lineage>
        <taxon>Bacteria</taxon>
        <taxon>Bacillati</taxon>
        <taxon>Actinomycetota</taxon>
        <taxon>Actinomycetes</taxon>
        <taxon>Mycobacteriales</taxon>
        <taxon>Corynebacteriaceae</taxon>
        <taxon>Corynebacterium</taxon>
    </lineage>
</organism>
<proteinExistence type="predicted"/>
<feature type="transmembrane region" description="Helical" evidence="1">
    <location>
        <begin position="59"/>
        <end position="80"/>
    </location>
</feature>
<feature type="transmembrane region" description="Helical" evidence="1">
    <location>
        <begin position="428"/>
        <end position="450"/>
    </location>
</feature>
<accession>A0A3G6J251</accession>
<feature type="transmembrane region" description="Helical" evidence="1">
    <location>
        <begin position="266"/>
        <end position="284"/>
    </location>
</feature>
<feature type="transmembrane region" description="Helical" evidence="1">
    <location>
        <begin position="151"/>
        <end position="167"/>
    </location>
</feature>
<dbReference type="EMBL" id="CP033897">
    <property type="protein sequence ID" value="AZA11048.1"/>
    <property type="molecule type" value="Genomic_DNA"/>
</dbReference>
<evidence type="ECO:0000313" key="2">
    <source>
        <dbReference type="EMBL" id="AZA11048.1"/>
    </source>
</evidence>
<evidence type="ECO:0008006" key="4">
    <source>
        <dbReference type="Google" id="ProtNLM"/>
    </source>
</evidence>
<feature type="transmembrane region" description="Helical" evidence="1">
    <location>
        <begin position="324"/>
        <end position="343"/>
    </location>
</feature>
<feature type="transmembrane region" description="Helical" evidence="1">
    <location>
        <begin position="92"/>
        <end position="110"/>
    </location>
</feature>
<feature type="transmembrane region" description="Helical" evidence="1">
    <location>
        <begin position="387"/>
        <end position="408"/>
    </location>
</feature>
<feature type="transmembrane region" description="Helical" evidence="1">
    <location>
        <begin position="173"/>
        <end position="193"/>
    </location>
</feature>
<protein>
    <recommendedName>
        <fullName evidence="4">Major Facilitator Superfamily protein</fullName>
    </recommendedName>
</protein>
<dbReference type="Proteomes" id="UP000271587">
    <property type="component" value="Chromosome"/>
</dbReference>
<keyword evidence="1" id="KW-1133">Transmembrane helix</keyword>